<sequence>MNALAPTVIRPKDRDTVLQALRAGVVPRAGLQLIQVGRAREVQSLVSDLDRVADSGSAFRVIVGDYGAGKTFFLTLVRAIAHEKGLVTAHADLNPDRRLHGAQGQARSFYQELMRNLATRTKPDAAMASIVERFISTALQEAKQNGMPVETAIHTRLQSLSELTNGYDFAEVIAKYYQGHDQGNDQLKQDAVRWLRGEFSTKTDARAALGVRSIIDDDDVYDQLKLFARFTRLAGYKGLLVVGDELVNLLKIPHAGARNANYEQLLRMVNDVLQGHADSLGLLFGGTPESLMDPRRGLYSYAALETRLRENAFAQARGVDDTSGPVIRLATLTPEDLYVLLTKLRHVQAGGDPTKYLVPDDALYGFLAHCSNVIGAAYFQTPRQSIRAFLDMLAVLEASPGTSWTDLVTSVAVASDEAPPIDDMDATGPREAIKPVARAVMPNVLPTTIDDDGLSTFRF</sequence>
<name>A0A4R6YM65_9GAMM</name>
<dbReference type="AlphaFoldDB" id="A0A4R6YM65"/>
<dbReference type="InterPro" id="IPR021228">
    <property type="entry name" value="BrxD"/>
</dbReference>
<comment type="caution">
    <text evidence="1">The sequence shown here is derived from an EMBL/GenBank/DDBJ whole genome shotgun (WGS) entry which is preliminary data.</text>
</comment>
<dbReference type="RefSeq" id="WP_133821523.1">
    <property type="nucleotide sequence ID" value="NZ_SNZH01000021.1"/>
</dbReference>
<accession>A0A4R6YM65</accession>
<organism evidence="1 2">
    <name type="scientific">Tahibacter aquaticus</name>
    <dbReference type="NCBI Taxonomy" id="520092"/>
    <lineage>
        <taxon>Bacteria</taxon>
        <taxon>Pseudomonadati</taxon>
        <taxon>Pseudomonadota</taxon>
        <taxon>Gammaproteobacteria</taxon>
        <taxon>Lysobacterales</taxon>
        <taxon>Rhodanobacteraceae</taxon>
        <taxon>Tahibacter</taxon>
    </lineage>
</organism>
<evidence type="ECO:0000313" key="1">
    <source>
        <dbReference type="EMBL" id="TDR38431.1"/>
    </source>
</evidence>
<evidence type="ECO:0000313" key="2">
    <source>
        <dbReference type="Proteomes" id="UP000295293"/>
    </source>
</evidence>
<proteinExistence type="predicted"/>
<gene>
    <name evidence="1" type="ORF">DFR29_121103</name>
</gene>
<dbReference type="OrthoDB" id="9772976at2"/>
<protein>
    <submittedName>
        <fullName evidence="1">P-loop uncharacterized protein DUF2791</fullName>
    </submittedName>
</protein>
<dbReference type="Pfam" id="PF10923">
    <property type="entry name" value="BrxC_BrxD"/>
    <property type="match status" value="1"/>
</dbReference>
<keyword evidence="2" id="KW-1185">Reference proteome</keyword>
<reference evidence="1 2" key="1">
    <citation type="submission" date="2019-03" db="EMBL/GenBank/DDBJ databases">
        <title>Genomic Encyclopedia of Type Strains, Phase IV (KMG-IV): sequencing the most valuable type-strain genomes for metagenomic binning, comparative biology and taxonomic classification.</title>
        <authorList>
            <person name="Goeker M."/>
        </authorList>
    </citation>
    <scope>NUCLEOTIDE SEQUENCE [LARGE SCALE GENOMIC DNA]</scope>
    <source>
        <strain evidence="1 2">DSM 21667</strain>
    </source>
</reference>
<dbReference type="Proteomes" id="UP000295293">
    <property type="component" value="Unassembled WGS sequence"/>
</dbReference>
<dbReference type="EMBL" id="SNZH01000021">
    <property type="protein sequence ID" value="TDR38431.1"/>
    <property type="molecule type" value="Genomic_DNA"/>
</dbReference>